<gene>
    <name evidence="8" type="ORF">HZH68_017162</name>
</gene>
<dbReference type="EMBL" id="JACSDZ010000027">
    <property type="protein sequence ID" value="KAF7378736.1"/>
    <property type="molecule type" value="Genomic_DNA"/>
</dbReference>
<dbReference type="InterPro" id="IPR050957">
    <property type="entry name" value="BMP_lipoprotein"/>
</dbReference>
<dbReference type="PROSITE" id="PS51257">
    <property type="entry name" value="PROKAR_LIPOPROTEIN"/>
    <property type="match status" value="1"/>
</dbReference>
<organism evidence="8 9">
    <name type="scientific">Vespula germanica</name>
    <name type="common">German yellow jacket</name>
    <name type="synonym">Paravespula germanica</name>
    <dbReference type="NCBI Taxonomy" id="30212"/>
    <lineage>
        <taxon>Eukaryota</taxon>
        <taxon>Metazoa</taxon>
        <taxon>Ecdysozoa</taxon>
        <taxon>Arthropoda</taxon>
        <taxon>Hexapoda</taxon>
        <taxon>Insecta</taxon>
        <taxon>Pterygota</taxon>
        <taxon>Neoptera</taxon>
        <taxon>Endopterygota</taxon>
        <taxon>Hymenoptera</taxon>
        <taxon>Apocrita</taxon>
        <taxon>Aculeata</taxon>
        <taxon>Vespoidea</taxon>
        <taxon>Vespidae</taxon>
        <taxon>Vespinae</taxon>
        <taxon>Vespula</taxon>
    </lineage>
</organism>
<evidence type="ECO:0000256" key="3">
    <source>
        <dbReference type="ARBA" id="ARBA00022729"/>
    </source>
</evidence>
<keyword evidence="5" id="KW-0449">Lipoprotein</keyword>
<dbReference type="Gene3D" id="3.40.50.2300">
    <property type="match status" value="1"/>
</dbReference>
<protein>
    <recommendedName>
        <fullName evidence="7">ABC transporter substrate-binding protein PnrA-like domain-containing protein</fullName>
    </recommendedName>
</protein>
<dbReference type="Pfam" id="PF02608">
    <property type="entry name" value="Bmp"/>
    <property type="match status" value="1"/>
</dbReference>
<dbReference type="GO" id="GO:0005886">
    <property type="term" value="C:plasma membrane"/>
    <property type="evidence" value="ECO:0007669"/>
    <property type="project" value="UniProtKB-SubCell"/>
</dbReference>
<feature type="domain" description="ABC transporter substrate-binding protein PnrA-like" evidence="7">
    <location>
        <begin position="38"/>
        <end position="144"/>
    </location>
</feature>
<evidence type="ECO:0000256" key="2">
    <source>
        <dbReference type="ARBA" id="ARBA00022475"/>
    </source>
</evidence>
<dbReference type="Proteomes" id="UP000617340">
    <property type="component" value="Unassembled WGS sequence"/>
</dbReference>
<reference evidence="8" key="1">
    <citation type="journal article" date="2020" name="G3 (Bethesda)">
        <title>High-Quality Assemblies for Three Invasive Social Wasps from the &lt;i&gt;Vespula&lt;/i&gt; Genus.</title>
        <authorList>
            <person name="Harrop T.W.R."/>
            <person name="Guhlin J."/>
            <person name="McLaughlin G.M."/>
            <person name="Permina E."/>
            <person name="Stockwell P."/>
            <person name="Gilligan J."/>
            <person name="Le Lec M.F."/>
            <person name="Gruber M.A.M."/>
            <person name="Quinn O."/>
            <person name="Lovegrove M."/>
            <person name="Duncan E.J."/>
            <person name="Remnant E.J."/>
            <person name="Van Eeckhoven J."/>
            <person name="Graham B."/>
            <person name="Knapp R.A."/>
            <person name="Langford K.W."/>
            <person name="Kronenberg Z."/>
            <person name="Press M.O."/>
            <person name="Eacker S.M."/>
            <person name="Wilson-Rankin E.E."/>
            <person name="Purcell J."/>
            <person name="Lester P.J."/>
            <person name="Dearden P.K."/>
        </authorList>
    </citation>
    <scope>NUCLEOTIDE SEQUENCE</scope>
    <source>
        <strain evidence="8">Linc-1</strain>
    </source>
</reference>
<sequence length="144" mass="15222">MKKLLTALTALVATAAPISATVSCKKAELAEGVVGQRVVMVTDAGNIHDHSFNEEEARALDYASSVEVREGSGASGFTNAYNTAISRGADAIFLAGFKHNDTVQYAAERMGEKTVVFLDGTYKGNRNNVISIVYKSELAGFNAG</sequence>
<keyword evidence="9" id="KW-1185">Reference proteome</keyword>
<name>A0A834J4A2_VESGE</name>
<evidence type="ECO:0000313" key="8">
    <source>
        <dbReference type="EMBL" id="KAF7378736.1"/>
    </source>
</evidence>
<evidence type="ECO:0000256" key="4">
    <source>
        <dbReference type="ARBA" id="ARBA00023136"/>
    </source>
</evidence>
<evidence type="ECO:0000256" key="6">
    <source>
        <dbReference type="SAM" id="SignalP"/>
    </source>
</evidence>
<proteinExistence type="predicted"/>
<keyword evidence="2" id="KW-1003">Cell membrane</keyword>
<comment type="caution">
    <text evidence="8">The sequence shown here is derived from an EMBL/GenBank/DDBJ whole genome shotgun (WGS) entry which is preliminary data.</text>
</comment>
<evidence type="ECO:0000313" key="9">
    <source>
        <dbReference type="Proteomes" id="UP000617340"/>
    </source>
</evidence>
<keyword evidence="3 6" id="KW-0732">Signal</keyword>
<feature type="signal peptide" evidence="6">
    <location>
        <begin position="1"/>
        <end position="20"/>
    </location>
</feature>
<dbReference type="InterPro" id="IPR003760">
    <property type="entry name" value="PnrA-like"/>
</dbReference>
<evidence type="ECO:0000259" key="7">
    <source>
        <dbReference type="Pfam" id="PF02608"/>
    </source>
</evidence>
<accession>A0A834J4A2</accession>
<evidence type="ECO:0000256" key="5">
    <source>
        <dbReference type="ARBA" id="ARBA00023288"/>
    </source>
</evidence>
<dbReference type="PANTHER" id="PTHR34296:SF2">
    <property type="entry name" value="ABC TRANSPORTER GUANOSINE-BINDING PROTEIN NUPN"/>
    <property type="match status" value="1"/>
</dbReference>
<feature type="chain" id="PRO_5032385229" description="ABC transporter substrate-binding protein PnrA-like domain-containing protein" evidence="6">
    <location>
        <begin position="21"/>
        <end position="144"/>
    </location>
</feature>
<dbReference type="PANTHER" id="PTHR34296">
    <property type="entry name" value="TRANSCRIPTIONAL ACTIVATOR PROTEIN MED"/>
    <property type="match status" value="1"/>
</dbReference>
<keyword evidence="4" id="KW-0472">Membrane</keyword>
<evidence type="ECO:0000256" key="1">
    <source>
        <dbReference type="ARBA" id="ARBA00004236"/>
    </source>
</evidence>
<dbReference type="AlphaFoldDB" id="A0A834J4A2"/>
<comment type="subcellular location">
    <subcellularLocation>
        <location evidence="1">Cell membrane</location>
    </subcellularLocation>
</comment>